<organism evidence="1 2">
    <name type="scientific">Malus baccata</name>
    <name type="common">Siberian crab apple</name>
    <name type="synonym">Pyrus baccata</name>
    <dbReference type="NCBI Taxonomy" id="106549"/>
    <lineage>
        <taxon>Eukaryota</taxon>
        <taxon>Viridiplantae</taxon>
        <taxon>Streptophyta</taxon>
        <taxon>Embryophyta</taxon>
        <taxon>Tracheophyta</taxon>
        <taxon>Spermatophyta</taxon>
        <taxon>Magnoliopsida</taxon>
        <taxon>eudicotyledons</taxon>
        <taxon>Gunneridae</taxon>
        <taxon>Pentapetalae</taxon>
        <taxon>rosids</taxon>
        <taxon>fabids</taxon>
        <taxon>Rosales</taxon>
        <taxon>Rosaceae</taxon>
        <taxon>Amygdaloideae</taxon>
        <taxon>Maleae</taxon>
        <taxon>Malus</taxon>
    </lineage>
</organism>
<dbReference type="AlphaFoldDB" id="A0A540LEX0"/>
<dbReference type="Gene3D" id="3.60.20.10">
    <property type="entry name" value="Glutamine Phosphoribosylpyrophosphate, subunit 1, domain 1"/>
    <property type="match status" value="1"/>
</dbReference>
<dbReference type="STRING" id="106549.A0A540LEX0"/>
<sequence>MLYLLDALGFYSLGLHVLGIHVCRATGQELMDTSSRISKTRIRERERLCGPPWLKAKAVKARHVAVTGMERGKDPPKISLDIHGTTIIVAIMINTVYMASDSRTTASLNDTETMTCRETKKVRLILKDPHVLVALAGDLGHAVEVIDELELEAQLPGHFTIERFVDRARRFIVGKKSWKYFEIFICVAGKNKYHRRVTELGYDHILSSFIIGPRRKQVMFQALFEAGIQGGGSSGPPFRVNTIINGQVDYQQLNFIPLYQ</sequence>
<dbReference type="EMBL" id="VIEB01000617">
    <property type="protein sequence ID" value="TQD84869.1"/>
    <property type="molecule type" value="Genomic_DNA"/>
</dbReference>
<dbReference type="Pfam" id="PF00227">
    <property type="entry name" value="Proteasome"/>
    <property type="match status" value="1"/>
</dbReference>
<dbReference type="InterPro" id="IPR001353">
    <property type="entry name" value="Proteasome_sua/b"/>
</dbReference>
<evidence type="ECO:0000313" key="2">
    <source>
        <dbReference type="Proteomes" id="UP000315295"/>
    </source>
</evidence>
<dbReference type="Proteomes" id="UP000315295">
    <property type="component" value="Unassembled WGS sequence"/>
</dbReference>
<dbReference type="GO" id="GO:0005839">
    <property type="term" value="C:proteasome core complex"/>
    <property type="evidence" value="ECO:0007669"/>
    <property type="project" value="InterPro"/>
</dbReference>
<name>A0A540LEX0_MALBA</name>
<evidence type="ECO:0000313" key="1">
    <source>
        <dbReference type="EMBL" id="TQD84869.1"/>
    </source>
</evidence>
<accession>A0A540LEX0</accession>
<dbReference type="GO" id="GO:0051603">
    <property type="term" value="P:proteolysis involved in protein catabolic process"/>
    <property type="evidence" value="ECO:0007669"/>
    <property type="project" value="InterPro"/>
</dbReference>
<comment type="caution">
    <text evidence="1">The sequence shown here is derived from an EMBL/GenBank/DDBJ whole genome shotgun (WGS) entry which is preliminary data.</text>
</comment>
<keyword evidence="2" id="KW-1185">Reference proteome</keyword>
<dbReference type="InterPro" id="IPR029055">
    <property type="entry name" value="Ntn_hydrolases_N"/>
</dbReference>
<protein>
    <submittedName>
        <fullName evidence="1">Uncharacterized protein</fullName>
    </submittedName>
</protein>
<gene>
    <name evidence="1" type="ORF">C1H46_029589</name>
</gene>
<reference evidence="1 2" key="1">
    <citation type="journal article" date="2019" name="G3 (Bethesda)">
        <title>Sequencing of a Wild Apple (Malus baccata) Genome Unravels the Differences Between Cultivated and Wild Apple Species Regarding Disease Resistance and Cold Tolerance.</title>
        <authorList>
            <person name="Chen X."/>
        </authorList>
    </citation>
    <scope>NUCLEOTIDE SEQUENCE [LARGE SCALE GENOMIC DNA]</scope>
    <source>
        <strain evidence="2">cv. Shandingzi</strain>
        <tissue evidence="1">Leaves</tissue>
    </source>
</reference>
<proteinExistence type="predicted"/>
<dbReference type="SUPFAM" id="SSF56235">
    <property type="entry name" value="N-terminal nucleophile aminohydrolases (Ntn hydrolases)"/>
    <property type="match status" value="1"/>
</dbReference>